<dbReference type="Pfam" id="PF12728">
    <property type="entry name" value="HTH_17"/>
    <property type="match status" value="1"/>
</dbReference>
<dbReference type="EMBL" id="OW150024">
    <property type="protein sequence ID" value="CAH2031257.1"/>
    <property type="molecule type" value="Genomic_DNA"/>
</dbReference>
<protein>
    <submittedName>
        <fullName evidence="3">HTH_17 domain-containing protein</fullName>
    </submittedName>
</protein>
<evidence type="ECO:0000313" key="4">
    <source>
        <dbReference type="Proteomes" id="UP001295463"/>
    </source>
</evidence>
<gene>
    <name evidence="3" type="ORF">GEAMG1_1427</name>
</gene>
<evidence type="ECO:0000259" key="2">
    <source>
        <dbReference type="Pfam" id="PF12728"/>
    </source>
</evidence>
<dbReference type="Proteomes" id="UP001295463">
    <property type="component" value="Chromosome"/>
</dbReference>
<keyword evidence="4" id="KW-1185">Reference proteome</keyword>
<reference evidence="3 4" key="1">
    <citation type="submission" date="2022-03" db="EMBL/GenBank/DDBJ databases">
        <authorList>
            <person name="Koch H."/>
        </authorList>
    </citation>
    <scope>NUCLEOTIDE SEQUENCE [LARGE SCALE GENOMIC DNA]</scope>
    <source>
        <strain evidence="3 4">G1</strain>
    </source>
</reference>
<name>A0ABM9D7X5_9BACT</name>
<dbReference type="InterPro" id="IPR010093">
    <property type="entry name" value="SinI_DNA-bd"/>
</dbReference>
<dbReference type="RefSeq" id="WP_305732092.1">
    <property type="nucleotide sequence ID" value="NZ_OW150024.1"/>
</dbReference>
<evidence type="ECO:0000256" key="1">
    <source>
        <dbReference type="SAM" id="MobiDB-lite"/>
    </source>
</evidence>
<feature type="domain" description="Helix-turn-helix" evidence="2">
    <location>
        <begin position="76"/>
        <end position="124"/>
    </location>
</feature>
<proteinExistence type="predicted"/>
<dbReference type="SUPFAM" id="SSF46955">
    <property type="entry name" value="Putative DNA-binding domain"/>
    <property type="match status" value="1"/>
</dbReference>
<sequence length="130" mass="14502">MSRKKKPSKRTYRTPAELMADKRIESIREKALQGFMQPAPAPEVVPMVRMQPEPQPAPRRGATSKAKKPATGNSLLLTVSDLCGLLNLSRSTINRMERNGTLPGRVELGGAVRYHRETVEAWLRDLAKNP</sequence>
<accession>A0ABM9D7X5</accession>
<dbReference type="NCBIfam" id="TIGR01764">
    <property type="entry name" value="excise"/>
    <property type="match status" value="1"/>
</dbReference>
<dbReference type="InterPro" id="IPR009061">
    <property type="entry name" value="DNA-bd_dom_put_sf"/>
</dbReference>
<feature type="region of interest" description="Disordered" evidence="1">
    <location>
        <begin position="50"/>
        <end position="72"/>
    </location>
</feature>
<organism evidence="3 4">
    <name type="scientific">Trichlorobacter ammonificans</name>
    <dbReference type="NCBI Taxonomy" id="2916410"/>
    <lineage>
        <taxon>Bacteria</taxon>
        <taxon>Pseudomonadati</taxon>
        <taxon>Thermodesulfobacteriota</taxon>
        <taxon>Desulfuromonadia</taxon>
        <taxon>Geobacterales</taxon>
        <taxon>Geobacteraceae</taxon>
        <taxon>Trichlorobacter</taxon>
    </lineage>
</organism>
<dbReference type="InterPro" id="IPR041657">
    <property type="entry name" value="HTH_17"/>
</dbReference>
<evidence type="ECO:0000313" key="3">
    <source>
        <dbReference type="EMBL" id="CAH2031257.1"/>
    </source>
</evidence>